<dbReference type="AlphaFoldDB" id="A0A4R5XQ68"/>
<proteinExistence type="predicted"/>
<name>A0A4R5XQ68_9MICC</name>
<comment type="caution">
    <text evidence="2">The sequence shown here is derived from an EMBL/GenBank/DDBJ whole genome shotgun (WGS) entry which is preliminary data.</text>
</comment>
<sequence length="65" mass="7202">MQRSPSSEPAGEGSVTHGDAAQTHEEILEYWTKQRMAEARPRELRLPAEGPRLKQRDADADQAGS</sequence>
<dbReference type="OrthoDB" id="4334474at2"/>
<evidence type="ECO:0000256" key="1">
    <source>
        <dbReference type="SAM" id="MobiDB-lite"/>
    </source>
</evidence>
<reference evidence="2 3" key="1">
    <citation type="submission" date="2019-03" db="EMBL/GenBank/DDBJ databases">
        <title>Genome Sequencing and Assembly of Various Microbes Isolated from Partially Reclaimed Soil and Acid Mine Drainage (AMD) Site.</title>
        <authorList>
            <person name="Steinbock B."/>
            <person name="Bechtold R."/>
            <person name="Sevigny J.L."/>
            <person name="Thomas D."/>
            <person name="Cuthill L.R."/>
            <person name="Aveiro Johannsen E.J."/>
            <person name="Thomas K."/>
            <person name="Ghosh A."/>
        </authorList>
    </citation>
    <scope>NUCLEOTIDE SEQUENCE [LARGE SCALE GENOMIC DNA]</scope>
    <source>
        <strain evidence="2 3">S-A1</strain>
    </source>
</reference>
<feature type="region of interest" description="Disordered" evidence="1">
    <location>
        <begin position="39"/>
        <end position="65"/>
    </location>
</feature>
<gene>
    <name evidence="2" type="ORF">E2R57_17385</name>
</gene>
<feature type="region of interest" description="Disordered" evidence="1">
    <location>
        <begin position="1"/>
        <end position="25"/>
    </location>
</feature>
<protein>
    <submittedName>
        <fullName evidence="2">Uncharacterized protein</fullName>
    </submittedName>
</protein>
<evidence type="ECO:0000313" key="2">
    <source>
        <dbReference type="EMBL" id="TDL33681.1"/>
    </source>
</evidence>
<dbReference type="EMBL" id="SMZQ01000010">
    <property type="protein sequence ID" value="TDL33681.1"/>
    <property type="molecule type" value="Genomic_DNA"/>
</dbReference>
<dbReference type="Proteomes" id="UP000294621">
    <property type="component" value="Unassembled WGS sequence"/>
</dbReference>
<accession>A0A4R5XQ68</accession>
<evidence type="ECO:0000313" key="3">
    <source>
        <dbReference type="Proteomes" id="UP000294621"/>
    </source>
</evidence>
<organism evidence="2 3">
    <name type="scientific">Arthrobacter nitrophenolicus</name>
    <dbReference type="NCBI Taxonomy" id="683150"/>
    <lineage>
        <taxon>Bacteria</taxon>
        <taxon>Bacillati</taxon>
        <taxon>Actinomycetota</taxon>
        <taxon>Actinomycetes</taxon>
        <taxon>Micrococcales</taxon>
        <taxon>Micrococcaceae</taxon>
        <taxon>Arthrobacter</taxon>
    </lineage>
</organism>
<feature type="compositionally biased region" description="Basic and acidic residues" evidence="1">
    <location>
        <begin position="39"/>
        <end position="59"/>
    </location>
</feature>